<keyword evidence="1" id="KW-0472">Membrane</keyword>
<keyword evidence="3" id="KW-1185">Reference proteome</keyword>
<feature type="transmembrane region" description="Helical" evidence="1">
    <location>
        <begin position="29"/>
        <end position="54"/>
    </location>
</feature>
<organism evidence="2 3">
    <name type="scientific">Nocardia huaxiensis</name>
    <dbReference type="NCBI Taxonomy" id="2755382"/>
    <lineage>
        <taxon>Bacteria</taxon>
        <taxon>Bacillati</taxon>
        <taxon>Actinomycetota</taxon>
        <taxon>Actinomycetes</taxon>
        <taxon>Mycobacteriales</taxon>
        <taxon>Nocardiaceae</taxon>
        <taxon>Nocardia</taxon>
    </lineage>
</organism>
<keyword evidence="1" id="KW-0812">Transmembrane</keyword>
<dbReference type="RefSeq" id="WP_181580883.1">
    <property type="nucleotide sequence ID" value="NZ_CP059399.1"/>
</dbReference>
<accession>A0A7D6ZFI0</accession>
<dbReference type="Proteomes" id="UP000515512">
    <property type="component" value="Chromosome"/>
</dbReference>
<gene>
    <name evidence="2" type="ORF">H0264_31295</name>
</gene>
<name>A0A7D6ZFI0_9NOCA</name>
<sequence>MSDSVFEIDPARTAQPGSRVDRGKGLRAIGLWLGAGLVAVLTVAAVGGVLVTVIGARHFTSLGSGGSMLDPMAMNLLSLLVTAPRRLLLVAPLAVGVGFAVAAGGSLSVVPASSIRERRLSLLMPIAVVLGAAVGALYWWIAMMVTEWTALSAARRSDDFSENAYRHYAAQLVDPSNVTWSLVFSVLIAAAVGAALVLARRIRPAATRPARIRRAVVCAVVPLALSGAVLALHADSVYHDLLRDLGAEALE</sequence>
<feature type="transmembrane region" description="Helical" evidence="1">
    <location>
        <begin position="178"/>
        <end position="199"/>
    </location>
</feature>
<proteinExistence type="predicted"/>
<evidence type="ECO:0000313" key="2">
    <source>
        <dbReference type="EMBL" id="QLY29679.1"/>
    </source>
</evidence>
<dbReference type="AlphaFoldDB" id="A0A7D6ZFI0"/>
<evidence type="ECO:0000256" key="1">
    <source>
        <dbReference type="SAM" id="Phobius"/>
    </source>
</evidence>
<dbReference type="KEGG" id="nhu:H0264_31295"/>
<protein>
    <submittedName>
        <fullName evidence="2">Uncharacterized protein</fullName>
    </submittedName>
</protein>
<keyword evidence="1" id="KW-1133">Transmembrane helix</keyword>
<evidence type="ECO:0000313" key="3">
    <source>
        <dbReference type="Proteomes" id="UP000515512"/>
    </source>
</evidence>
<reference evidence="2 3" key="1">
    <citation type="submission" date="2020-07" db="EMBL/GenBank/DDBJ databases">
        <authorList>
            <person name="Zhuang K."/>
            <person name="Ran Y."/>
        </authorList>
    </citation>
    <scope>NUCLEOTIDE SEQUENCE [LARGE SCALE GENOMIC DNA]</scope>
    <source>
        <strain evidence="2 3">WCH-YHL-001</strain>
    </source>
</reference>
<feature type="transmembrane region" description="Helical" evidence="1">
    <location>
        <begin position="211"/>
        <end position="234"/>
    </location>
</feature>
<feature type="transmembrane region" description="Helical" evidence="1">
    <location>
        <begin position="122"/>
        <end position="141"/>
    </location>
</feature>
<dbReference type="EMBL" id="CP059399">
    <property type="protein sequence ID" value="QLY29679.1"/>
    <property type="molecule type" value="Genomic_DNA"/>
</dbReference>
<feature type="transmembrane region" description="Helical" evidence="1">
    <location>
        <begin position="87"/>
        <end position="110"/>
    </location>
</feature>